<organism evidence="3 4">
    <name type="scientific">Anisodus tanguticus</name>
    <dbReference type="NCBI Taxonomy" id="243964"/>
    <lineage>
        <taxon>Eukaryota</taxon>
        <taxon>Viridiplantae</taxon>
        <taxon>Streptophyta</taxon>
        <taxon>Embryophyta</taxon>
        <taxon>Tracheophyta</taxon>
        <taxon>Spermatophyta</taxon>
        <taxon>Magnoliopsida</taxon>
        <taxon>eudicotyledons</taxon>
        <taxon>Gunneridae</taxon>
        <taxon>Pentapetalae</taxon>
        <taxon>asterids</taxon>
        <taxon>lamiids</taxon>
        <taxon>Solanales</taxon>
        <taxon>Solanaceae</taxon>
        <taxon>Solanoideae</taxon>
        <taxon>Hyoscyameae</taxon>
        <taxon>Anisodus</taxon>
    </lineage>
</organism>
<feature type="compositionally biased region" description="Gly residues" evidence="1">
    <location>
        <begin position="225"/>
        <end position="255"/>
    </location>
</feature>
<evidence type="ECO:0000259" key="2">
    <source>
        <dbReference type="PROSITE" id="PS50004"/>
    </source>
</evidence>
<dbReference type="Gene3D" id="2.60.40.150">
    <property type="entry name" value="C2 domain"/>
    <property type="match status" value="1"/>
</dbReference>
<dbReference type="InterPro" id="IPR035892">
    <property type="entry name" value="C2_domain_sf"/>
</dbReference>
<gene>
    <name evidence="3" type="ORF">RND71_030181</name>
</gene>
<evidence type="ECO:0000313" key="4">
    <source>
        <dbReference type="Proteomes" id="UP001291623"/>
    </source>
</evidence>
<dbReference type="PANTHER" id="PTHR32246:SF20">
    <property type="entry name" value="CALCIUM-DEPENDENT LIPID-BINDING (CALB DOMAIN) FAMILY PROTEIN"/>
    <property type="match status" value="1"/>
</dbReference>
<evidence type="ECO:0000313" key="3">
    <source>
        <dbReference type="EMBL" id="KAK4350868.1"/>
    </source>
</evidence>
<comment type="caution">
    <text evidence="3">The sequence shown here is derived from an EMBL/GenBank/DDBJ whole genome shotgun (WGS) entry which is preliminary data.</text>
</comment>
<dbReference type="SMART" id="SM00239">
    <property type="entry name" value="C2"/>
    <property type="match status" value="1"/>
</dbReference>
<sequence>MGSRFEVEVKISSAKDLKNVNWRYGRLKPYAVVWVDPKGKCSTKVDDNGDTSPYWDEKLVIPLYTPIEESTLYIDVVHANAPEGTKPLIGSGKIPLRDAVDSVGIGNSFERSLELKRPSGRPQGKVKVEVTVRDPRYRAPDPYYAPPYGVPPPAGSRDYPDPYGLGAYGAPAPAPSPYAAPPAGYPYSAAPVYGQQPNYGTAPAYGQQSSYGAPPAPYGQQGSYGQPGYGSQGNYGQPGYGSQGNYGQPGYGSQGQGSYEHKPGYGYEEKKKGKFGGMGLGAGLAVGAVAGALGGLAIAEGIDHIEDNIADKAAEKVEDDLADDD</sequence>
<dbReference type="EMBL" id="JAVYJV010000016">
    <property type="protein sequence ID" value="KAK4350868.1"/>
    <property type="molecule type" value="Genomic_DNA"/>
</dbReference>
<dbReference type="SUPFAM" id="SSF49562">
    <property type="entry name" value="C2 domain (Calcium/lipid-binding domain, CaLB)"/>
    <property type="match status" value="1"/>
</dbReference>
<dbReference type="InterPro" id="IPR044750">
    <property type="entry name" value="C2_SRC2/BAP"/>
</dbReference>
<evidence type="ECO:0000256" key="1">
    <source>
        <dbReference type="SAM" id="MobiDB-lite"/>
    </source>
</evidence>
<dbReference type="PANTHER" id="PTHR32246">
    <property type="entry name" value="INGRESSION PROTEIN FIC1"/>
    <property type="match status" value="1"/>
</dbReference>
<name>A0AAE1RH15_9SOLA</name>
<feature type="compositionally biased region" description="Pro residues" evidence="1">
    <location>
        <begin position="143"/>
        <end position="154"/>
    </location>
</feature>
<dbReference type="AlphaFoldDB" id="A0AAE1RH15"/>
<protein>
    <recommendedName>
        <fullName evidence="2">C2 domain-containing protein</fullName>
    </recommendedName>
</protein>
<feature type="compositionally biased region" description="Basic and acidic residues" evidence="1">
    <location>
        <begin position="126"/>
        <end position="139"/>
    </location>
</feature>
<dbReference type="CDD" id="cd04051">
    <property type="entry name" value="C2_SRC2_like"/>
    <property type="match status" value="1"/>
</dbReference>
<dbReference type="PROSITE" id="PS50004">
    <property type="entry name" value="C2"/>
    <property type="match status" value="1"/>
</dbReference>
<keyword evidence="4" id="KW-1185">Reference proteome</keyword>
<dbReference type="GO" id="GO:0006952">
    <property type="term" value="P:defense response"/>
    <property type="evidence" value="ECO:0007669"/>
    <property type="project" value="InterPro"/>
</dbReference>
<dbReference type="Proteomes" id="UP001291623">
    <property type="component" value="Unassembled WGS sequence"/>
</dbReference>
<reference evidence="3" key="1">
    <citation type="submission" date="2023-12" db="EMBL/GenBank/DDBJ databases">
        <title>Genome assembly of Anisodus tanguticus.</title>
        <authorList>
            <person name="Wang Y.-J."/>
        </authorList>
    </citation>
    <scope>NUCLEOTIDE SEQUENCE</scope>
    <source>
        <strain evidence="3">KB-2021</strain>
        <tissue evidence="3">Leaf</tissue>
    </source>
</reference>
<dbReference type="Pfam" id="PF00168">
    <property type="entry name" value="C2"/>
    <property type="match status" value="1"/>
</dbReference>
<feature type="region of interest" description="Disordered" evidence="1">
    <location>
        <begin position="204"/>
        <end position="265"/>
    </location>
</feature>
<feature type="region of interest" description="Disordered" evidence="1">
    <location>
        <begin position="115"/>
        <end position="157"/>
    </location>
</feature>
<accession>A0AAE1RH15</accession>
<proteinExistence type="predicted"/>
<feature type="domain" description="C2" evidence="2">
    <location>
        <begin position="1"/>
        <end position="109"/>
    </location>
</feature>
<dbReference type="InterPro" id="IPR000008">
    <property type="entry name" value="C2_dom"/>
</dbReference>